<evidence type="ECO:0000313" key="2">
    <source>
        <dbReference type="EMBL" id="RRT45188.1"/>
    </source>
</evidence>
<comment type="caution">
    <text evidence="2">The sequence shown here is derived from an EMBL/GenBank/DDBJ whole genome shotgun (WGS) entry which is preliminary data.</text>
</comment>
<name>A0A426Y075_ENSVE</name>
<dbReference type="AlphaFoldDB" id="A0A426Y075"/>
<dbReference type="Proteomes" id="UP000287651">
    <property type="component" value="Unassembled WGS sequence"/>
</dbReference>
<evidence type="ECO:0000256" key="1">
    <source>
        <dbReference type="SAM" id="Phobius"/>
    </source>
</evidence>
<keyword evidence="1" id="KW-0472">Membrane</keyword>
<keyword evidence="1" id="KW-1133">Transmembrane helix</keyword>
<evidence type="ECO:0000313" key="3">
    <source>
        <dbReference type="Proteomes" id="UP000287651"/>
    </source>
</evidence>
<keyword evidence="1" id="KW-0812">Transmembrane</keyword>
<feature type="transmembrane region" description="Helical" evidence="1">
    <location>
        <begin position="6"/>
        <end position="29"/>
    </location>
</feature>
<feature type="transmembrane region" description="Helical" evidence="1">
    <location>
        <begin position="41"/>
        <end position="60"/>
    </location>
</feature>
<organism evidence="2 3">
    <name type="scientific">Ensete ventricosum</name>
    <name type="common">Abyssinian banana</name>
    <name type="synonym">Musa ensete</name>
    <dbReference type="NCBI Taxonomy" id="4639"/>
    <lineage>
        <taxon>Eukaryota</taxon>
        <taxon>Viridiplantae</taxon>
        <taxon>Streptophyta</taxon>
        <taxon>Embryophyta</taxon>
        <taxon>Tracheophyta</taxon>
        <taxon>Spermatophyta</taxon>
        <taxon>Magnoliopsida</taxon>
        <taxon>Liliopsida</taxon>
        <taxon>Zingiberales</taxon>
        <taxon>Musaceae</taxon>
        <taxon>Ensete</taxon>
    </lineage>
</organism>
<gene>
    <name evidence="2" type="ORF">B296_00039469</name>
</gene>
<dbReference type="EMBL" id="AMZH03016001">
    <property type="protein sequence ID" value="RRT45188.1"/>
    <property type="molecule type" value="Genomic_DNA"/>
</dbReference>
<sequence>MSHLAIVADSFVVVAAAAVFATVVVIASLHRRHYNHWSSPPSLLFGAIAAAVAPLALGQVSSSPRFYYSPLPLPLSLQLLSVSSFRSQSAPCLVSTVNSILLTYC</sequence>
<accession>A0A426Y075</accession>
<reference evidence="2 3" key="1">
    <citation type="journal article" date="2014" name="Agronomy (Basel)">
        <title>A Draft Genome Sequence for Ensete ventricosum, the Drought-Tolerant Tree Against Hunger.</title>
        <authorList>
            <person name="Harrison J."/>
            <person name="Moore K.A."/>
            <person name="Paszkiewicz K."/>
            <person name="Jones T."/>
            <person name="Grant M."/>
            <person name="Ambacheew D."/>
            <person name="Muzemil S."/>
            <person name="Studholme D.J."/>
        </authorList>
    </citation>
    <scope>NUCLEOTIDE SEQUENCE [LARGE SCALE GENOMIC DNA]</scope>
</reference>
<proteinExistence type="predicted"/>
<protein>
    <submittedName>
        <fullName evidence="2">Uncharacterized protein</fullName>
    </submittedName>
</protein>